<evidence type="ECO:0000256" key="7">
    <source>
        <dbReference type="SAM" id="SignalP"/>
    </source>
</evidence>
<feature type="domain" description="Pseudouridine synthase I TruA alpha/beta" evidence="8">
    <location>
        <begin position="184"/>
        <end position="290"/>
    </location>
</feature>
<name>A0A9W7AM61_9STRA</name>
<evidence type="ECO:0000256" key="1">
    <source>
        <dbReference type="ARBA" id="ARBA00009375"/>
    </source>
</evidence>
<evidence type="ECO:0000256" key="4">
    <source>
        <dbReference type="PIRSR" id="PIRSR001430-1"/>
    </source>
</evidence>
<dbReference type="GO" id="GO:0160147">
    <property type="term" value="F:tRNA pseudouridine(38-40) synthase activity"/>
    <property type="evidence" value="ECO:0007669"/>
    <property type="project" value="UniProtKB-EC"/>
</dbReference>
<dbReference type="InterPro" id="IPR020103">
    <property type="entry name" value="PsdUridine_synth_cat_dom_sf"/>
</dbReference>
<reference evidence="10" key="1">
    <citation type="journal article" date="2023" name="Commun. Biol.">
        <title>Genome analysis of Parmales, the sister group of diatoms, reveals the evolutionary specialization of diatoms from phago-mixotrophs to photoautotrophs.</title>
        <authorList>
            <person name="Ban H."/>
            <person name="Sato S."/>
            <person name="Yoshikawa S."/>
            <person name="Yamada K."/>
            <person name="Nakamura Y."/>
            <person name="Ichinomiya M."/>
            <person name="Sato N."/>
            <person name="Blanc-Mathieu R."/>
            <person name="Endo H."/>
            <person name="Kuwata A."/>
            <person name="Ogata H."/>
        </authorList>
    </citation>
    <scope>NUCLEOTIDE SEQUENCE [LARGE SCALE GENOMIC DNA]</scope>
    <source>
        <strain evidence="10">NIES 3700</strain>
    </source>
</reference>
<accession>A0A9W7AM61</accession>
<feature type="chain" id="PRO_5040790545" description="tRNA pseudouridine synthase" evidence="7">
    <location>
        <begin position="23"/>
        <end position="293"/>
    </location>
</feature>
<keyword evidence="3 6" id="KW-0413">Isomerase</keyword>
<comment type="catalytic activity">
    <reaction evidence="6">
        <text>uridine(38/39/40) in tRNA = pseudouridine(38/39/40) in tRNA</text>
        <dbReference type="Rhea" id="RHEA:22376"/>
        <dbReference type="Rhea" id="RHEA-COMP:10085"/>
        <dbReference type="Rhea" id="RHEA-COMP:10087"/>
        <dbReference type="ChEBI" id="CHEBI:65314"/>
        <dbReference type="ChEBI" id="CHEBI:65315"/>
        <dbReference type="EC" id="5.4.99.12"/>
    </reaction>
</comment>
<evidence type="ECO:0000259" key="8">
    <source>
        <dbReference type="Pfam" id="PF01416"/>
    </source>
</evidence>
<dbReference type="GO" id="GO:0003723">
    <property type="term" value="F:RNA binding"/>
    <property type="evidence" value="ECO:0007669"/>
    <property type="project" value="InterPro"/>
</dbReference>
<dbReference type="EC" id="5.4.99.12" evidence="6"/>
<dbReference type="HAMAP" id="MF_00171">
    <property type="entry name" value="TruA"/>
    <property type="match status" value="1"/>
</dbReference>
<evidence type="ECO:0000256" key="6">
    <source>
        <dbReference type="RuleBase" id="RU003792"/>
    </source>
</evidence>
<dbReference type="EMBL" id="BRXW01000701">
    <property type="protein sequence ID" value="GMH74802.1"/>
    <property type="molecule type" value="Genomic_DNA"/>
</dbReference>
<evidence type="ECO:0000256" key="5">
    <source>
        <dbReference type="PIRSR" id="PIRSR001430-2"/>
    </source>
</evidence>
<dbReference type="InterPro" id="IPR020097">
    <property type="entry name" value="PsdUridine_synth_TruA_a/b_dom"/>
</dbReference>
<dbReference type="PIRSF" id="PIRSF001430">
    <property type="entry name" value="tRNA_psdUrid_synth"/>
    <property type="match status" value="1"/>
</dbReference>
<comment type="caution">
    <text evidence="9">The sequence shown here is derived from an EMBL/GenBank/DDBJ whole genome shotgun (WGS) entry which is preliminary data.</text>
</comment>
<gene>
    <name evidence="9" type="ORF">TrLO_g3388</name>
</gene>
<feature type="domain" description="Pseudouridine synthase I TruA alpha/beta" evidence="8">
    <location>
        <begin position="41"/>
        <end position="138"/>
    </location>
</feature>
<dbReference type="Proteomes" id="UP001165122">
    <property type="component" value="Unassembled WGS sequence"/>
</dbReference>
<dbReference type="Gene3D" id="3.30.70.580">
    <property type="entry name" value="Pseudouridine synthase I, catalytic domain, N-terminal subdomain"/>
    <property type="match status" value="1"/>
</dbReference>
<sequence length="293" mass="33442">MIHHFLFIVLFVVILFHPLCTSLSLPPPSSTHQIRYRGTCSYDGTYFSGWQVQRNTEKRTVAGTIESTITSTLNLTTPIILTGSSRTDTNVHAKMQLLHFDLPSDIVLDSSSLMEIINCGLPSDINLLTLDSTHLKFHSIRSSTSKTYIYRLHVSPFQLPHTRLYRTHIYYNLDIDLFNKTLSLFKGTHDFQGFASQVEQKKKVKKNFTTIRNIYNIELADEGGGDYKIIFNLEGALYKMVRNIVGSCLDVGRGKVDFEEVKRILEEGRGRIENESKPAEGRGLCLEEVFWEE</sequence>
<evidence type="ECO:0000313" key="10">
    <source>
        <dbReference type="Proteomes" id="UP001165122"/>
    </source>
</evidence>
<dbReference type="Pfam" id="PF01416">
    <property type="entry name" value="PseudoU_synth_1"/>
    <property type="match status" value="2"/>
</dbReference>
<dbReference type="CDD" id="cd02570">
    <property type="entry name" value="PseudoU_synth_EcTruA"/>
    <property type="match status" value="1"/>
</dbReference>
<dbReference type="GO" id="GO:0031119">
    <property type="term" value="P:tRNA pseudouridine synthesis"/>
    <property type="evidence" value="ECO:0007669"/>
    <property type="project" value="TreeGrafter"/>
</dbReference>
<proteinExistence type="inferred from homology"/>
<comment type="similarity">
    <text evidence="1 6">Belongs to the tRNA pseudouridine synthase TruA family.</text>
</comment>
<evidence type="ECO:0000313" key="9">
    <source>
        <dbReference type="EMBL" id="GMH74802.1"/>
    </source>
</evidence>
<keyword evidence="10" id="KW-1185">Reference proteome</keyword>
<feature type="active site" description="Nucleophile" evidence="4">
    <location>
        <position position="88"/>
    </location>
</feature>
<evidence type="ECO:0000256" key="3">
    <source>
        <dbReference type="ARBA" id="ARBA00023235"/>
    </source>
</evidence>
<keyword evidence="2 6" id="KW-0819">tRNA processing</keyword>
<evidence type="ECO:0000256" key="2">
    <source>
        <dbReference type="ARBA" id="ARBA00022694"/>
    </source>
</evidence>
<dbReference type="OrthoDB" id="271910at2759"/>
<protein>
    <recommendedName>
        <fullName evidence="6">tRNA pseudouridine synthase</fullName>
        <ecNumber evidence="6">5.4.99.12</ecNumber>
    </recommendedName>
</protein>
<keyword evidence="7" id="KW-0732">Signal</keyword>
<dbReference type="AlphaFoldDB" id="A0A9W7AM61"/>
<dbReference type="PANTHER" id="PTHR11142:SF0">
    <property type="entry name" value="TRNA PSEUDOURIDINE SYNTHASE-LIKE 1"/>
    <property type="match status" value="1"/>
</dbReference>
<organism evidence="9 10">
    <name type="scientific">Triparma laevis f. longispina</name>
    <dbReference type="NCBI Taxonomy" id="1714387"/>
    <lineage>
        <taxon>Eukaryota</taxon>
        <taxon>Sar</taxon>
        <taxon>Stramenopiles</taxon>
        <taxon>Ochrophyta</taxon>
        <taxon>Bolidophyceae</taxon>
        <taxon>Parmales</taxon>
        <taxon>Triparmaceae</taxon>
        <taxon>Triparma</taxon>
    </lineage>
</organism>
<dbReference type="SUPFAM" id="SSF55120">
    <property type="entry name" value="Pseudouridine synthase"/>
    <property type="match status" value="1"/>
</dbReference>
<dbReference type="InterPro" id="IPR020095">
    <property type="entry name" value="PsdUridine_synth_TruA_C"/>
</dbReference>
<feature type="binding site" evidence="5">
    <location>
        <position position="148"/>
    </location>
    <ligand>
        <name>substrate</name>
    </ligand>
</feature>
<dbReference type="Gene3D" id="3.30.70.660">
    <property type="entry name" value="Pseudouridine synthase I, catalytic domain, C-terminal subdomain"/>
    <property type="match status" value="1"/>
</dbReference>
<dbReference type="InterPro" id="IPR001406">
    <property type="entry name" value="PsdUridine_synth_TruA"/>
</dbReference>
<dbReference type="InterPro" id="IPR020094">
    <property type="entry name" value="TruA/RsuA/RluB/E/F_N"/>
</dbReference>
<dbReference type="PANTHER" id="PTHR11142">
    <property type="entry name" value="PSEUDOURIDYLATE SYNTHASE"/>
    <property type="match status" value="1"/>
</dbReference>
<feature type="signal peptide" evidence="7">
    <location>
        <begin position="1"/>
        <end position="22"/>
    </location>
</feature>